<dbReference type="OrthoDB" id="5562739at2759"/>
<accession>A0A8H7QCV7</accession>
<dbReference type="GO" id="GO:0033309">
    <property type="term" value="C:SBF transcription complex"/>
    <property type="evidence" value="ECO:0007669"/>
    <property type="project" value="TreeGrafter"/>
</dbReference>
<dbReference type="PANTHER" id="PTHR43828">
    <property type="entry name" value="ASPARAGINASE"/>
    <property type="match status" value="1"/>
</dbReference>
<protein>
    <recommendedName>
        <fullName evidence="2">HTH APSES-type domain-containing protein</fullName>
    </recommendedName>
</protein>
<evidence type="ECO:0000313" key="3">
    <source>
        <dbReference type="EMBL" id="KAG2190322.1"/>
    </source>
</evidence>
<proteinExistence type="predicted"/>
<feature type="region of interest" description="Disordered" evidence="1">
    <location>
        <begin position="223"/>
        <end position="244"/>
    </location>
</feature>
<reference evidence="3" key="1">
    <citation type="submission" date="2020-12" db="EMBL/GenBank/DDBJ databases">
        <title>Metabolic potential, ecology and presence of endohyphal bacteria is reflected in genomic diversity of Mucoromycotina.</title>
        <authorList>
            <person name="Muszewska A."/>
            <person name="Okrasinska A."/>
            <person name="Steczkiewicz K."/>
            <person name="Drgas O."/>
            <person name="Orlowska M."/>
            <person name="Perlinska-Lenart U."/>
            <person name="Aleksandrzak-Piekarczyk T."/>
            <person name="Szatraj K."/>
            <person name="Zielenkiewicz U."/>
            <person name="Pilsyk S."/>
            <person name="Malc E."/>
            <person name="Mieczkowski P."/>
            <person name="Kruszewska J.S."/>
            <person name="Biernat P."/>
            <person name="Pawlowska J."/>
        </authorList>
    </citation>
    <scope>NUCLEOTIDE SEQUENCE</scope>
    <source>
        <strain evidence="3">CBS 226.32</strain>
    </source>
</reference>
<dbReference type="GO" id="GO:0000981">
    <property type="term" value="F:DNA-binding transcription factor activity, RNA polymerase II-specific"/>
    <property type="evidence" value="ECO:0007669"/>
    <property type="project" value="UniProtKB-ARBA"/>
</dbReference>
<dbReference type="InterPro" id="IPR036887">
    <property type="entry name" value="HTH_APSES_sf"/>
</dbReference>
<dbReference type="GO" id="GO:0030907">
    <property type="term" value="C:MBF transcription complex"/>
    <property type="evidence" value="ECO:0007669"/>
    <property type="project" value="TreeGrafter"/>
</dbReference>
<name>A0A8H7QCV7_9FUNG</name>
<feature type="compositionally biased region" description="Low complexity" evidence="1">
    <location>
        <begin position="283"/>
        <end position="303"/>
    </location>
</feature>
<dbReference type="SUPFAM" id="SSF54616">
    <property type="entry name" value="DNA-binding domain of Mlu1-box binding protein MBP1"/>
    <property type="match status" value="1"/>
</dbReference>
<dbReference type="Gene3D" id="3.10.260.10">
    <property type="entry name" value="Transcription regulator HTH, APSES-type DNA-binding domain"/>
    <property type="match status" value="1"/>
</dbReference>
<dbReference type="GO" id="GO:0003677">
    <property type="term" value="F:DNA binding"/>
    <property type="evidence" value="ECO:0007669"/>
    <property type="project" value="InterPro"/>
</dbReference>
<dbReference type="AlphaFoldDB" id="A0A8H7QCV7"/>
<feature type="domain" description="HTH APSES-type" evidence="2">
    <location>
        <begin position="30"/>
        <end position="140"/>
    </location>
</feature>
<feature type="region of interest" description="Disordered" evidence="1">
    <location>
        <begin position="267"/>
        <end position="303"/>
    </location>
</feature>
<comment type="caution">
    <text evidence="3">The sequence shown here is derived from an EMBL/GenBank/DDBJ whole genome shotgun (WGS) entry which is preliminary data.</text>
</comment>
<sequence length="391" mass="43947">MENSIDNDCPRYRPFAPSTTHRIVKVKKAKYSTSLDPRGYIPVYEYLINGQPIMWDRESGYVHFTGIWKSLGNSKADIVKMVDSNPELKVKKIRGGFLKIQGTWIPYEYAYLLCKRTAWMIRKDLVAMFGPRFLNDALDPSNPEYGCLLLDPKCNQKGMNNRQTTMRQMNHHPYKRADFMRRNSRDKFIKKNDKIVSSMSLSRLLNSTSTTVDNVMKDQQKDDLAFSESPNTTPSPTFRGIPFPTTLKTEQKTNLLPAIFTNTLTTTNDSRRLSEPRITPIYSPSSSSSSSWSSPNSPSASSASVSASASASASASNSNLVLASTRTTTTTTTTTTTHTYSKDIIDTINATILLQRLSQDDGARPFKPMHPDSIPSKVMVGNQEFRICWDD</sequence>
<dbReference type="EMBL" id="JAEPRC010000995">
    <property type="protein sequence ID" value="KAG2190322.1"/>
    <property type="molecule type" value="Genomic_DNA"/>
</dbReference>
<evidence type="ECO:0000256" key="1">
    <source>
        <dbReference type="SAM" id="MobiDB-lite"/>
    </source>
</evidence>
<dbReference type="InterPro" id="IPR003163">
    <property type="entry name" value="Tscrpt_reg_HTH_APSES-type"/>
</dbReference>
<dbReference type="InterPro" id="IPR051642">
    <property type="entry name" value="SWI6-like"/>
</dbReference>
<dbReference type="PROSITE" id="PS51299">
    <property type="entry name" value="HTH_APSES"/>
    <property type="match status" value="1"/>
</dbReference>
<organism evidence="3 4">
    <name type="scientific">Mucor plumbeus</name>
    <dbReference type="NCBI Taxonomy" id="97098"/>
    <lineage>
        <taxon>Eukaryota</taxon>
        <taxon>Fungi</taxon>
        <taxon>Fungi incertae sedis</taxon>
        <taxon>Mucoromycota</taxon>
        <taxon>Mucoromycotina</taxon>
        <taxon>Mucoromycetes</taxon>
        <taxon>Mucorales</taxon>
        <taxon>Mucorineae</taxon>
        <taxon>Mucoraceae</taxon>
        <taxon>Mucor</taxon>
    </lineage>
</organism>
<dbReference type="PANTHER" id="PTHR43828:SF5">
    <property type="entry name" value="TRANSCRIPTIONAL REPRESSOR XBP1"/>
    <property type="match status" value="1"/>
</dbReference>
<dbReference type="Proteomes" id="UP000650833">
    <property type="component" value="Unassembled WGS sequence"/>
</dbReference>
<evidence type="ECO:0000259" key="2">
    <source>
        <dbReference type="PROSITE" id="PS51299"/>
    </source>
</evidence>
<keyword evidence="4" id="KW-1185">Reference proteome</keyword>
<evidence type="ECO:0000313" key="4">
    <source>
        <dbReference type="Proteomes" id="UP000650833"/>
    </source>
</evidence>
<gene>
    <name evidence="3" type="ORF">INT46_003900</name>
</gene>